<dbReference type="EMBL" id="JAWDGP010007087">
    <property type="protein sequence ID" value="KAK3730209.1"/>
    <property type="molecule type" value="Genomic_DNA"/>
</dbReference>
<organism evidence="1 2">
    <name type="scientific">Elysia crispata</name>
    <name type="common">lettuce slug</name>
    <dbReference type="NCBI Taxonomy" id="231223"/>
    <lineage>
        <taxon>Eukaryota</taxon>
        <taxon>Metazoa</taxon>
        <taxon>Spiralia</taxon>
        <taxon>Lophotrochozoa</taxon>
        <taxon>Mollusca</taxon>
        <taxon>Gastropoda</taxon>
        <taxon>Heterobranchia</taxon>
        <taxon>Euthyneura</taxon>
        <taxon>Panpulmonata</taxon>
        <taxon>Sacoglossa</taxon>
        <taxon>Placobranchoidea</taxon>
        <taxon>Plakobranchidae</taxon>
        <taxon>Elysia</taxon>
    </lineage>
</organism>
<dbReference type="Proteomes" id="UP001283361">
    <property type="component" value="Unassembled WGS sequence"/>
</dbReference>
<evidence type="ECO:0000313" key="1">
    <source>
        <dbReference type="EMBL" id="KAK3730209.1"/>
    </source>
</evidence>
<reference evidence="1" key="1">
    <citation type="journal article" date="2023" name="G3 (Bethesda)">
        <title>A reference genome for the long-term kleptoplast-retaining sea slug Elysia crispata morphotype clarki.</title>
        <authorList>
            <person name="Eastman K.E."/>
            <person name="Pendleton A.L."/>
            <person name="Shaikh M.A."/>
            <person name="Suttiyut T."/>
            <person name="Ogas R."/>
            <person name="Tomko P."/>
            <person name="Gavelis G."/>
            <person name="Widhalm J.R."/>
            <person name="Wisecaver J.H."/>
        </authorList>
    </citation>
    <scope>NUCLEOTIDE SEQUENCE</scope>
    <source>
        <strain evidence="1">ECLA1</strain>
    </source>
</reference>
<evidence type="ECO:0000313" key="2">
    <source>
        <dbReference type="Proteomes" id="UP001283361"/>
    </source>
</evidence>
<keyword evidence="2" id="KW-1185">Reference proteome</keyword>
<protein>
    <submittedName>
        <fullName evidence="1">Uncharacterized protein</fullName>
    </submittedName>
</protein>
<proteinExistence type="predicted"/>
<comment type="caution">
    <text evidence="1">The sequence shown here is derived from an EMBL/GenBank/DDBJ whole genome shotgun (WGS) entry which is preliminary data.</text>
</comment>
<accession>A0AAE0Y219</accession>
<sequence>MNEDLGIQQHRLLCMVVVDMLPHHLHKCVDIRANHCCGFQIDSVQHRLMGSRALFCGASAELYNYPTARTACGNSQFAAAAARVRSLSQECLECPVTWSRDSPARTWPGGARIVCCLSTESWNNRRLWFGPPWSLATESDKGCRIEYQACCSDFL</sequence>
<dbReference type="AlphaFoldDB" id="A0AAE0Y219"/>
<gene>
    <name evidence="1" type="ORF">RRG08_034955</name>
</gene>
<name>A0AAE0Y219_9GAST</name>